<dbReference type="GO" id="GO:0008967">
    <property type="term" value="F:phosphoglycolate phosphatase activity"/>
    <property type="evidence" value="ECO:0007669"/>
    <property type="project" value="TreeGrafter"/>
</dbReference>
<dbReference type="PANTHER" id="PTHR43434:SF23">
    <property type="entry name" value="PHOSPHOGLYCOLATE PHOSPHATASE"/>
    <property type="match status" value="1"/>
</dbReference>
<protein>
    <submittedName>
        <fullName evidence="6">HAD family hydrolase</fullName>
    </submittedName>
</protein>
<dbReference type="InterPro" id="IPR036412">
    <property type="entry name" value="HAD-like_sf"/>
</dbReference>
<dbReference type="SFLD" id="SFLDG01135">
    <property type="entry name" value="C1.5.6:_HAD__Beta-PGM__Phospha"/>
    <property type="match status" value="1"/>
</dbReference>
<dbReference type="Proteomes" id="UP000291130">
    <property type="component" value="Chromosome"/>
</dbReference>
<keyword evidence="4" id="KW-0460">Magnesium</keyword>
<organism evidence="6 7">
    <name type="scientific">Pseudomonas tructae</name>
    <dbReference type="NCBI Taxonomy" id="2518644"/>
    <lineage>
        <taxon>Bacteria</taxon>
        <taxon>Pseudomonadati</taxon>
        <taxon>Pseudomonadota</taxon>
        <taxon>Gammaproteobacteria</taxon>
        <taxon>Pseudomonadales</taxon>
        <taxon>Pseudomonadaceae</taxon>
        <taxon>Pseudomonas</taxon>
    </lineage>
</organism>
<keyword evidence="5" id="KW-0119">Carbohydrate metabolism</keyword>
<dbReference type="InterPro" id="IPR023198">
    <property type="entry name" value="PGP-like_dom2"/>
</dbReference>
<evidence type="ECO:0000256" key="5">
    <source>
        <dbReference type="ARBA" id="ARBA00023277"/>
    </source>
</evidence>
<evidence type="ECO:0000313" key="7">
    <source>
        <dbReference type="Proteomes" id="UP000291130"/>
    </source>
</evidence>
<keyword evidence="3 6" id="KW-0378">Hydrolase</keyword>
<dbReference type="AlphaFoldDB" id="A0A411MQD7"/>
<comment type="cofactor">
    <cofactor evidence="1">
        <name>Mg(2+)</name>
        <dbReference type="ChEBI" id="CHEBI:18420"/>
    </cofactor>
</comment>
<evidence type="ECO:0000313" key="6">
    <source>
        <dbReference type="EMBL" id="QBF29025.1"/>
    </source>
</evidence>
<dbReference type="InterPro" id="IPR006439">
    <property type="entry name" value="HAD-SF_hydro_IA"/>
</dbReference>
<evidence type="ECO:0000256" key="2">
    <source>
        <dbReference type="ARBA" id="ARBA00022723"/>
    </source>
</evidence>
<proteinExistence type="predicted"/>
<gene>
    <name evidence="6" type="ORF">EXN22_05850</name>
</gene>
<dbReference type="SFLD" id="SFLDG01129">
    <property type="entry name" value="C1.5:_HAD__Beta-PGM__Phosphata"/>
    <property type="match status" value="1"/>
</dbReference>
<dbReference type="Gene3D" id="1.10.150.240">
    <property type="entry name" value="Putative phosphatase, domain 2"/>
    <property type="match status" value="1"/>
</dbReference>
<dbReference type="GO" id="GO:0005829">
    <property type="term" value="C:cytosol"/>
    <property type="evidence" value="ECO:0007669"/>
    <property type="project" value="TreeGrafter"/>
</dbReference>
<dbReference type="OrthoDB" id="9776368at2"/>
<dbReference type="PANTHER" id="PTHR43434">
    <property type="entry name" value="PHOSPHOGLYCOLATE PHOSPHATASE"/>
    <property type="match status" value="1"/>
</dbReference>
<dbReference type="GO" id="GO:0006281">
    <property type="term" value="P:DNA repair"/>
    <property type="evidence" value="ECO:0007669"/>
    <property type="project" value="TreeGrafter"/>
</dbReference>
<sequence>MPAPLTADAVIFDLDGTLVDTLPDIVWCLNQVLQEQGYPPLPLETISAYVGGGTGAMLERVAARLGIADDKALHERYIACYQNHLVQFSQPYAGILELLKGCRQLHLPLAIVTNKAQDMALQLATQLFPAGTFQIVLGQRFGQPLKPQPDAALEAARHLAVEPGRCLFVGDTVIDLMTARAAGMQAAAVTWGYGRLYALQAQAADLYCDQPVDLLHVLRKADTTCQTGTLASQF</sequence>
<dbReference type="GO" id="GO:0046872">
    <property type="term" value="F:metal ion binding"/>
    <property type="evidence" value="ECO:0007669"/>
    <property type="project" value="UniProtKB-KW"/>
</dbReference>
<dbReference type="SFLD" id="SFLDS00003">
    <property type="entry name" value="Haloacid_Dehalogenase"/>
    <property type="match status" value="1"/>
</dbReference>
<dbReference type="Pfam" id="PF13419">
    <property type="entry name" value="HAD_2"/>
    <property type="match status" value="1"/>
</dbReference>
<dbReference type="EMBL" id="CP035952">
    <property type="protein sequence ID" value="QBF29025.1"/>
    <property type="molecule type" value="Genomic_DNA"/>
</dbReference>
<dbReference type="InterPro" id="IPR041492">
    <property type="entry name" value="HAD_2"/>
</dbReference>
<accession>A0A411MQD7</accession>
<name>A0A411MQD7_9PSED</name>
<dbReference type="KEGG" id="ptk:EXN22_05850"/>
<reference evidence="6 7" key="1">
    <citation type="submission" date="2019-02" db="EMBL/GenBank/DDBJ databases">
        <title>Complete genome sequence of Pseudomonas sp. SNU WT1 isolated from rainbow trout.</title>
        <authorList>
            <person name="Oh W.T."/>
            <person name="Park S.C."/>
        </authorList>
    </citation>
    <scope>NUCLEOTIDE SEQUENCE [LARGE SCALE GENOMIC DNA]</scope>
    <source>
        <strain evidence="6 7">SNU WT1</strain>
    </source>
</reference>
<dbReference type="Gene3D" id="3.40.50.1000">
    <property type="entry name" value="HAD superfamily/HAD-like"/>
    <property type="match status" value="1"/>
</dbReference>
<dbReference type="SUPFAM" id="SSF56784">
    <property type="entry name" value="HAD-like"/>
    <property type="match status" value="1"/>
</dbReference>
<dbReference type="InterPro" id="IPR023214">
    <property type="entry name" value="HAD_sf"/>
</dbReference>
<dbReference type="NCBIfam" id="TIGR01549">
    <property type="entry name" value="HAD-SF-IA-v1"/>
    <property type="match status" value="1"/>
</dbReference>
<dbReference type="InterPro" id="IPR050155">
    <property type="entry name" value="HAD-like_hydrolase_sf"/>
</dbReference>
<evidence type="ECO:0000256" key="3">
    <source>
        <dbReference type="ARBA" id="ARBA00022801"/>
    </source>
</evidence>
<keyword evidence="7" id="KW-1185">Reference proteome</keyword>
<evidence type="ECO:0000256" key="1">
    <source>
        <dbReference type="ARBA" id="ARBA00001946"/>
    </source>
</evidence>
<keyword evidence="2" id="KW-0479">Metal-binding</keyword>
<evidence type="ECO:0000256" key="4">
    <source>
        <dbReference type="ARBA" id="ARBA00022842"/>
    </source>
</evidence>